<protein>
    <submittedName>
        <fullName evidence="1">Uncharacterized protein</fullName>
    </submittedName>
</protein>
<reference evidence="1" key="2">
    <citation type="submission" date="2020-11" db="EMBL/GenBank/DDBJ databases">
        <authorList>
            <person name="McCartney M.A."/>
            <person name="Auch B."/>
            <person name="Kono T."/>
            <person name="Mallez S."/>
            <person name="Becker A."/>
            <person name="Gohl D.M."/>
            <person name="Silverstein K.A.T."/>
            <person name="Koren S."/>
            <person name="Bechman K.B."/>
            <person name="Herman A."/>
            <person name="Abrahante J.E."/>
            <person name="Garbe J."/>
        </authorList>
    </citation>
    <scope>NUCLEOTIDE SEQUENCE</scope>
    <source>
        <strain evidence="1">Duluth1</strain>
        <tissue evidence="1">Whole animal</tissue>
    </source>
</reference>
<dbReference type="EMBL" id="JAIWYP010000008">
    <property type="protein sequence ID" value="KAH3788303.1"/>
    <property type="molecule type" value="Genomic_DNA"/>
</dbReference>
<gene>
    <name evidence="1" type="ORF">DPMN_166439</name>
</gene>
<comment type="caution">
    <text evidence="1">The sequence shown here is derived from an EMBL/GenBank/DDBJ whole genome shotgun (WGS) entry which is preliminary data.</text>
</comment>
<keyword evidence="2" id="KW-1185">Reference proteome</keyword>
<accession>A0A9D4EYM5</accession>
<evidence type="ECO:0000313" key="2">
    <source>
        <dbReference type="Proteomes" id="UP000828390"/>
    </source>
</evidence>
<reference evidence="1" key="1">
    <citation type="journal article" date="2019" name="bioRxiv">
        <title>The Genome of the Zebra Mussel, Dreissena polymorpha: A Resource for Invasive Species Research.</title>
        <authorList>
            <person name="McCartney M.A."/>
            <person name="Auch B."/>
            <person name="Kono T."/>
            <person name="Mallez S."/>
            <person name="Zhang Y."/>
            <person name="Obille A."/>
            <person name="Becker A."/>
            <person name="Abrahante J.E."/>
            <person name="Garbe J."/>
            <person name="Badalamenti J.P."/>
            <person name="Herman A."/>
            <person name="Mangelson H."/>
            <person name="Liachko I."/>
            <person name="Sullivan S."/>
            <person name="Sone E.D."/>
            <person name="Koren S."/>
            <person name="Silverstein K.A.T."/>
            <person name="Beckman K.B."/>
            <person name="Gohl D.M."/>
        </authorList>
    </citation>
    <scope>NUCLEOTIDE SEQUENCE</scope>
    <source>
        <strain evidence="1">Duluth1</strain>
        <tissue evidence="1">Whole animal</tissue>
    </source>
</reference>
<evidence type="ECO:0000313" key="1">
    <source>
        <dbReference type="EMBL" id="KAH3788303.1"/>
    </source>
</evidence>
<dbReference type="Proteomes" id="UP000828390">
    <property type="component" value="Unassembled WGS sequence"/>
</dbReference>
<proteinExistence type="predicted"/>
<organism evidence="1 2">
    <name type="scientific">Dreissena polymorpha</name>
    <name type="common">Zebra mussel</name>
    <name type="synonym">Mytilus polymorpha</name>
    <dbReference type="NCBI Taxonomy" id="45954"/>
    <lineage>
        <taxon>Eukaryota</taxon>
        <taxon>Metazoa</taxon>
        <taxon>Spiralia</taxon>
        <taxon>Lophotrochozoa</taxon>
        <taxon>Mollusca</taxon>
        <taxon>Bivalvia</taxon>
        <taxon>Autobranchia</taxon>
        <taxon>Heteroconchia</taxon>
        <taxon>Euheterodonta</taxon>
        <taxon>Imparidentia</taxon>
        <taxon>Neoheterodontei</taxon>
        <taxon>Myida</taxon>
        <taxon>Dreissenoidea</taxon>
        <taxon>Dreissenidae</taxon>
        <taxon>Dreissena</taxon>
    </lineage>
</organism>
<dbReference type="AlphaFoldDB" id="A0A9D4EYM5"/>
<name>A0A9D4EYM5_DREPO</name>
<sequence length="184" mass="20608">MTIILIVTTLALCLLVVGVTIASLCIRRKKIEARKRALKTVQQIELQPSNSPQVLPDDALDDDIVHYEVVPDAITQCEATPMHESLQMADTHLYTGLREAIPMSSAPFDVLGLIAESKTPVRKQFAVAEELDKATTSKSMYKTAEEEENDNAAETNYADFELLENESKTNKNYETVNKEYQFVK</sequence>